<gene>
    <name evidence="3" type="ORF">G4B88_023209</name>
</gene>
<dbReference type="InterPro" id="IPR036812">
    <property type="entry name" value="NAD(P)_OxRdtase_dom_sf"/>
</dbReference>
<name>A0A7J6DYJ4_CANSA</name>
<dbReference type="EMBL" id="JAATIQ010000564">
    <property type="protein sequence ID" value="KAF4351198.1"/>
    <property type="molecule type" value="Genomic_DNA"/>
</dbReference>
<accession>A0A7J6DYJ4</accession>
<comment type="caution">
    <text evidence="3">The sequence shown here is derived from an EMBL/GenBank/DDBJ whole genome shotgun (WGS) entry which is preliminary data.</text>
</comment>
<evidence type="ECO:0008006" key="5">
    <source>
        <dbReference type="Google" id="ProtNLM"/>
    </source>
</evidence>
<keyword evidence="1" id="KW-0521">NADP</keyword>
<protein>
    <recommendedName>
        <fullName evidence="5">Aldo/keto reductase</fullName>
    </recommendedName>
</protein>
<dbReference type="GO" id="GO:0016491">
    <property type="term" value="F:oxidoreductase activity"/>
    <property type="evidence" value="ECO:0007669"/>
    <property type="project" value="UniProtKB-KW"/>
</dbReference>
<keyword evidence="2" id="KW-0560">Oxidoreductase</keyword>
<organism evidence="3 4">
    <name type="scientific">Cannabis sativa</name>
    <name type="common">Hemp</name>
    <name type="synonym">Marijuana</name>
    <dbReference type="NCBI Taxonomy" id="3483"/>
    <lineage>
        <taxon>Eukaryota</taxon>
        <taxon>Viridiplantae</taxon>
        <taxon>Streptophyta</taxon>
        <taxon>Embryophyta</taxon>
        <taxon>Tracheophyta</taxon>
        <taxon>Spermatophyta</taxon>
        <taxon>Magnoliopsida</taxon>
        <taxon>eudicotyledons</taxon>
        <taxon>Gunneridae</taxon>
        <taxon>Pentapetalae</taxon>
        <taxon>rosids</taxon>
        <taxon>fabids</taxon>
        <taxon>Rosales</taxon>
        <taxon>Cannabaceae</taxon>
        <taxon>Cannabis</taxon>
    </lineage>
</organism>
<dbReference type="SUPFAM" id="SSF51430">
    <property type="entry name" value="NAD(P)-linked oxidoreductase"/>
    <property type="match status" value="1"/>
</dbReference>
<evidence type="ECO:0000256" key="1">
    <source>
        <dbReference type="ARBA" id="ARBA00022857"/>
    </source>
</evidence>
<sequence>MASKVKTIKLESQGLEVSVRGLGYMGMSAFYSPPKPEPNMINRIHHAINSDITFLTPLTFMSHLEMNS</sequence>
<dbReference type="PANTHER" id="PTHR43625">
    <property type="entry name" value="AFLATOXIN B1 ALDEHYDE REDUCTASE"/>
    <property type="match status" value="1"/>
</dbReference>
<proteinExistence type="predicted"/>
<reference evidence="3 4" key="1">
    <citation type="journal article" date="2020" name="bioRxiv">
        <title>Sequence and annotation of 42 cannabis genomes reveals extensive copy number variation in cannabinoid synthesis and pathogen resistance genes.</title>
        <authorList>
            <person name="Mckernan K.J."/>
            <person name="Helbert Y."/>
            <person name="Kane L.T."/>
            <person name="Ebling H."/>
            <person name="Zhang L."/>
            <person name="Liu B."/>
            <person name="Eaton Z."/>
            <person name="Mclaughlin S."/>
            <person name="Kingan S."/>
            <person name="Baybayan P."/>
            <person name="Concepcion G."/>
            <person name="Jordan M."/>
            <person name="Riva A."/>
            <person name="Barbazuk W."/>
            <person name="Harkins T."/>
        </authorList>
    </citation>
    <scope>NUCLEOTIDE SEQUENCE [LARGE SCALE GENOMIC DNA]</scope>
    <source>
        <strain evidence="4">cv. Jamaican Lion 4</strain>
        <tissue evidence="3">Leaf</tissue>
    </source>
</reference>
<dbReference type="AlphaFoldDB" id="A0A7J6DYJ4"/>
<dbReference type="InterPro" id="IPR050791">
    <property type="entry name" value="Aldo-Keto_reductase"/>
</dbReference>
<evidence type="ECO:0000256" key="2">
    <source>
        <dbReference type="ARBA" id="ARBA00023002"/>
    </source>
</evidence>
<dbReference type="Proteomes" id="UP000583929">
    <property type="component" value="Unassembled WGS sequence"/>
</dbReference>
<keyword evidence="4" id="KW-1185">Reference proteome</keyword>
<dbReference type="GO" id="GO:0005737">
    <property type="term" value="C:cytoplasm"/>
    <property type="evidence" value="ECO:0007669"/>
    <property type="project" value="TreeGrafter"/>
</dbReference>
<dbReference type="PANTHER" id="PTHR43625:SF40">
    <property type="entry name" value="ALDO-KETO REDUCTASE YAKC [NADP(+)]"/>
    <property type="match status" value="1"/>
</dbReference>
<evidence type="ECO:0000313" key="4">
    <source>
        <dbReference type="Proteomes" id="UP000583929"/>
    </source>
</evidence>
<evidence type="ECO:0000313" key="3">
    <source>
        <dbReference type="EMBL" id="KAF4351198.1"/>
    </source>
</evidence>